<keyword evidence="1" id="KW-0812">Transmembrane</keyword>
<keyword evidence="3" id="KW-1185">Reference proteome</keyword>
<feature type="transmembrane region" description="Helical" evidence="1">
    <location>
        <begin position="62"/>
        <end position="79"/>
    </location>
</feature>
<proteinExistence type="predicted"/>
<feature type="transmembrane region" description="Helical" evidence="1">
    <location>
        <begin position="23"/>
        <end position="41"/>
    </location>
</feature>
<reference evidence="2 3" key="1">
    <citation type="journal article" date="2018" name="Mol. Plant">
        <title>The genome of Artemisia annua provides insight into the evolution of Asteraceae family and artemisinin biosynthesis.</title>
        <authorList>
            <person name="Shen Q."/>
            <person name="Zhang L."/>
            <person name="Liao Z."/>
            <person name="Wang S."/>
            <person name="Yan T."/>
            <person name="Shi P."/>
            <person name="Liu M."/>
            <person name="Fu X."/>
            <person name="Pan Q."/>
            <person name="Wang Y."/>
            <person name="Lv Z."/>
            <person name="Lu X."/>
            <person name="Zhang F."/>
            <person name="Jiang W."/>
            <person name="Ma Y."/>
            <person name="Chen M."/>
            <person name="Hao X."/>
            <person name="Li L."/>
            <person name="Tang Y."/>
            <person name="Lv G."/>
            <person name="Zhou Y."/>
            <person name="Sun X."/>
            <person name="Brodelius P.E."/>
            <person name="Rose J.K.C."/>
            <person name="Tang K."/>
        </authorList>
    </citation>
    <scope>NUCLEOTIDE SEQUENCE [LARGE SCALE GENOMIC DNA]</scope>
    <source>
        <strain evidence="3">cv. Huhao1</strain>
        <tissue evidence="2">Leaf</tissue>
    </source>
</reference>
<evidence type="ECO:0000313" key="2">
    <source>
        <dbReference type="EMBL" id="PWA58978.1"/>
    </source>
</evidence>
<evidence type="ECO:0000313" key="3">
    <source>
        <dbReference type="Proteomes" id="UP000245207"/>
    </source>
</evidence>
<sequence>MGILLALVAQLHRSLPEGSIKGLRFAVGVFVVNFGVGWWSLQQSTLRGHHIFIHSRSVAVQVTFYLTMILSPLILLSRITTVNISSSPSYETEDSDVSNALFSVQTHESTHECKHDTSGYSTDNKADVLQIAVLKDESNDETDESNRDTLGCSTDNKADLPQIVILED</sequence>
<dbReference type="Proteomes" id="UP000245207">
    <property type="component" value="Unassembled WGS sequence"/>
</dbReference>
<keyword evidence="1" id="KW-0472">Membrane</keyword>
<keyword evidence="1" id="KW-1133">Transmembrane helix</keyword>
<accession>A0A2U1MCK5</accession>
<protein>
    <submittedName>
        <fullName evidence="2">Uncharacterized protein</fullName>
    </submittedName>
</protein>
<dbReference type="EMBL" id="PKPP01005750">
    <property type="protein sequence ID" value="PWA58978.1"/>
    <property type="molecule type" value="Genomic_DNA"/>
</dbReference>
<comment type="caution">
    <text evidence="2">The sequence shown here is derived from an EMBL/GenBank/DDBJ whole genome shotgun (WGS) entry which is preliminary data.</text>
</comment>
<gene>
    <name evidence="2" type="ORF">CTI12_AA395590</name>
</gene>
<dbReference type="AlphaFoldDB" id="A0A2U1MCK5"/>
<organism evidence="2 3">
    <name type="scientific">Artemisia annua</name>
    <name type="common">Sweet wormwood</name>
    <dbReference type="NCBI Taxonomy" id="35608"/>
    <lineage>
        <taxon>Eukaryota</taxon>
        <taxon>Viridiplantae</taxon>
        <taxon>Streptophyta</taxon>
        <taxon>Embryophyta</taxon>
        <taxon>Tracheophyta</taxon>
        <taxon>Spermatophyta</taxon>
        <taxon>Magnoliopsida</taxon>
        <taxon>eudicotyledons</taxon>
        <taxon>Gunneridae</taxon>
        <taxon>Pentapetalae</taxon>
        <taxon>asterids</taxon>
        <taxon>campanulids</taxon>
        <taxon>Asterales</taxon>
        <taxon>Asteraceae</taxon>
        <taxon>Asteroideae</taxon>
        <taxon>Anthemideae</taxon>
        <taxon>Artemisiinae</taxon>
        <taxon>Artemisia</taxon>
    </lineage>
</organism>
<name>A0A2U1MCK5_ARTAN</name>
<evidence type="ECO:0000256" key="1">
    <source>
        <dbReference type="SAM" id="Phobius"/>
    </source>
</evidence>